<evidence type="ECO:0000313" key="5">
    <source>
        <dbReference type="EMBL" id="VFR78735.1"/>
    </source>
</evidence>
<dbReference type="EMBL" id="CAADIP010000027">
    <property type="protein sequence ID" value="VFR90645.1"/>
    <property type="molecule type" value="Genomic_DNA"/>
</dbReference>
<dbReference type="EMBL" id="CAADII010000053">
    <property type="protein sequence ID" value="VFR55929.1"/>
    <property type="molecule type" value="Genomic_DNA"/>
</dbReference>
<dbReference type="EMBL" id="CAADHY010000011">
    <property type="protein sequence ID" value="VFR17743.1"/>
    <property type="molecule type" value="Genomic_DNA"/>
</dbReference>
<evidence type="ECO:0000313" key="3">
    <source>
        <dbReference type="EMBL" id="VFR55929.1"/>
    </source>
</evidence>
<gene>
    <name evidence="1" type="ORF">AMP9_2033</name>
    <name evidence="2" type="ORF">ANT2_2059</name>
    <name evidence="4" type="ORF">ANT3_2061</name>
    <name evidence="3" type="ORF">BRI6_2177</name>
    <name evidence="6" type="ORF">BRI9_2232</name>
    <name evidence="7" type="ORF">IVO3_2231</name>
    <name evidence="5" type="ORF">RAN3_2048</name>
    <name evidence="8" type="ORF">RAN7_2206</name>
</gene>
<reference evidence="1" key="1">
    <citation type="submission" date="2019-03" db="EMBL/GenBank/DDBJ databases">
        <authorList>
            <person name="Danneels B."/>
        </authorList>
    </citation>
    <scope>NUCLEOTIDE SEQUENCE</scope>
</reference>
<evidence type="ECO:0000313" key="7">
    <source>
        <dbReference type="EMBL" id="VFR90645.1"/>
    </source>
</evidence>
<dbReference type="EMBL" id="CAADIK010000069">
    <property type="protein sequence ID" value="VFR87378.1"/>
    <property type="molecule type" value="Genomic_DNA"/>
</dbReference>
<sequence length="44" mass="4835">MVLRTGMEEDFTVAICGVCTCVCRKSTGYLPILPILKEIGPRYG</sequence>
<protein>
    <submittedName>
        <fullName evidence="1">Uncharacterized protein</fullName>
    </submittedName>
</protein>
<dbReference type="EMBL" id="CAADIO010000004">
    <property type="protein sequence ID" value="VFR78735.1"/>
    <property type="molecule type" value="Genomic_DNA"/>
</dbReference>
<dbReference type="EMBL" id="CAADID010000007">
    <property type="protein sequence ID" value="VFR59193.1"/>
    <property type="molecule type" value="Genomic_DNA"/>
</dbReference>
<evidence type="ECO:0000313" key="4">
    <source>
        <dbReference type="EMBL" id="VFR59193.1"/>
    </source>
</evidence>
<evidence type="ECO:0000313" key="1">
    <source>
        <dbReference type="EMBL" id="VFR17743.1"/>
    </source>
</evidence>
<dbReference type="EMBL" id="CAADIZ010000003">
    <property type="protein sequence ID" value="VFS20886.1"/>
    <property type="molecule type" value="Genomic_DNA"/>
</dbReference>
<dbReference type="AlphaFoldDB" id="A0A484NVV6"/>
<dbReference type="EMBL" id="CAADIG010000025">
    <property type="protein sequence ID" value="VFR48301.1"/>
    <property type="molecule type" value="Genomic_DNA"/>
</dbReference>
<accession>A0A484NVV6</accession>
<organism evidence="1">
    <name type="scientific">plant metagenome</name>
    <dbReference type="NCBI Taxonomy" id="1297885"/>
    <lineage>
        <taxon>unclassified sequences</taxon>
        <taxon>metagenomes</taxon>
        <taxon>organismal metagenomes</taxon>
    </lineage>
</organism>
<evidence type="ECO:0000313" key="2">
    <source>
        <dbReference type="EMBL" id="VFR48301.1"/>
    </source>
</evidence>
<name>A0A484NVV6_9ZZZZ</name>
<evidence type="ECO:0000313" key="6">
    <source>
        <dbReference type="EMBL" id="VFR87378.1"/>
    </source>
</evidence>
<proteinExistence type="predicted"/>
<evidence type="ECO:0000313" key="8">
    <source>
        <dbReference type="EMBL" id="VFS20886.1"/>
    </source>
</evidence>